<dbReference type="RefSeq" id="XP_001444352.1">
    <property type="nucleotide sequence ID" value="XM_001444315.1"/>
</dbReference>
<evidence type="ECO:0000256" key="1">
    <source>
        <dbReference type="SAM" id="Coils"/>
    </source>
</evidence>
<dbReference type="InterPro" id="IPR052986">
    <property type="entry name" value="VLIG_GTPase"/>
</dbReference>
<dbReference type="GeneID" id="5030137"/>
<dbReference type="eggNOG" id="ENOG502QVVR">
    <property type="taxonomic scope" value="Eukaryota"/>
</dbReference>
<dbReference type="OrthoDB" id="325597at2759"/>
<feature type="coiled-coil region" evidence="1">
    <location>
        <begin position="380"/>
        <end position="423"/>
    </location>
</feature>
<dbReference type="InParanoid" id="A0D1N8"/>
<dbReference type="Gene3D" id="3.40.50.300">
    <property type="entry name" value="P-loop containing nucleotide triphosphate hydrolases"/>
    <property type="match status" value="1"/>
</dbReference>
<protein>
    <recommendedName>
        <fullName evidence="2">VLIG-type G domain-containing protein</fullName>
    </recommendedName>
</protein>
<keyword evidence="4" id="KW-1185">Reference proteome</keyword>
<accession>A0D1N8</accession>
<feature type="coiled-coil region" evidence="1">
    <location>
        <begin position="452"/>
        <end position="516"/>
    </location>
</feature>
<dbReference type="InterPro" id="IPR030383">
    <property type="entry name" value="G_VLIG_dom"/>
</dbReference>
<organism evidence="3 4">
    <name type="scientific">Paramecium tetraurelia</name>
    <dbReference type="NCBI Taxonomy" id="5888"/>
    <lineage>
        <taxon>Eukaryota</taxon>
        <taxon>Sar</taxon>
        <taxon>Alveolata</taxon>
        <taxon>Ciliophora</taxon>
        <taxon>Intramacronucleata</taxon>
        <taxon>Oligohymenophorea</taxon>
        <taxon>Peniculida</taxon>
        <taxon>Parameciidae</taxon>
        <taxon>Paramecium</taxon>
    </lineage>
</organism>
<dbReference type="STRING" id="5888.A0D1N8"/>
<dbReference type="OMA" id="WKNNIRT"/>
<dbReference type="SUPFAM" id="SSF52540">
    <property type="entry name" value="P-loop containing nucleoside triphosphate hydrolases"/>
    <property type="match status" value="1"/>
</dbReference>
<dbReference type="PANTHER" id="PTHR14819:SF25">
    <property type="entry name" value="CHROMOSOME UNDETERMINED SCAFFOLD_52, WHOLE GENOME SHOTGUN SEQUENCE"/>
    <property type="match status" value="1"/>
</dbReference>
<dbReference type="EMBL" id="CT868252">
    <property type="protein sequence ID" value="CAK76955.1"/>
    <property type="molecule type" value="Genomic_DNA"/>
</dbReference>
<dbReference type="PANTHER" id="PTHR14819">
    <property type="entry name" value="GTP-BINDING"/>
    <property type="match status" value="1"/>
</dbReference>
<dbReference type="GO" id="GO:0005525">
    <property type="term" value="F:GTP binding"/>
    <property type="evidence" value="ECO:0007669"/>
    <property type="project" value="InterPro"/>
</dbReference>
<keyword evidence="1" id="KW-0175">Coiled coil</keyword>
<dbReference type="KEGG" id="ptm:GSPATT00012479001"/>
<dbReference type="HOGENOM" id="CLU_336660_0_0_1"/>
<dbReference type="AlphaFoldDB" id="A0D1N8"/>
<dbReference type="Proteomes" id="UP000000600">
    <property type="component" value="Unassembled WGS sequence"/>
</dbReference>
<evidence type="ECO:0000313" key="3">
    <source>
        <dbReference type="EMBL" id="CAK76955.1"/>
    </source>
</evidence>
<evidence type="ECO:0000259" key="2">
    <source>
        <dbReference type="PROSITE" id="PS51717"/>
    </source>
</evidence>
<dbReference type="PROSITE" id="PS51717">
    <property type="entry name" value="G_VLIG"/>
    <property type="match status" value="1"/>
</dbReference>
<name>A0D1N8_PARTE</name>
<dbReference type="Pfam" id="PF25683">
    <property type="entry name" value="URGCP_GTPase"/>
    <property type="match status" value="1"/>
</dbReference>
<reference evidence="3 4" key="1">
    <citation type="journal article" date="2006" name="Nature">
        <title>Global trends of whole-genome duplications revealed by the ciliate Paramecium tetraurelia.</title>
        <authorList>
            <consortium name="Genoscope"/>
            <person name="Aury J.-M."/>
            <person name="Jaillon O."/>
            <person name="Duret L."/>
            <person name="Noel B."/>
            <person name="Jubin C."/>
            <person name="Porcel B.M."/>
            <person name="Segurens B."/>
            <person name="Daubin V."/>
            <person name="Anthouard V."/>
            <person name="Aiach N."/>
            <person name="Arnaiz O."/>
            <person name="Billaut A."/>
            <person name="Beisson J."/>
            <person name="Blanc I."/>
            <person name="Bouhouche K."/>
            <person name="Camara F."/>
            <person name="Duharcourt S."/>
            <person name="Guigo R."/>
            <person name="Gogendeau D."/>
            <person name="Katinka M."/>
            <person name="Keller A.-M."/>
            <person name="Kissmehl R."/>
            <person name="Klotz C."/>
            <person name="Koll F."/>
            <person name="Le Moue A."/>
            <person name="Lepere C."/>
            <person name="Malinsky S."/>
            <person name="Nowacki M."/>
            <person name="Nowak J.K."/>
            <person name="Plattner H."/>
            <person name="Poulain J."/>
            <person name="Ruiz F."/>
            <person name="Serrano V."/>
            <person name="Zagulski M."/>
            <person name="Dessen P."/>
            <person name="Betermier M."/>
            <person name="Weissenbach J."/>
            <person name="Scarpelli C."/>
            <person name="Schachter V."/>
            <person name="Sperling L."/>
            <person name="Meyer E."/>
            <person name="Cohen J."/>
            <person name="Wincker P."/>
        </authorList>
    </citation>
    <scope>NUCLEOTIDE SEQUENCE [LARGE SCALE GENOMIC DNA]</scope>
    <source>
        <strain evidence="3 4">Stock d4-2</strain>
    </source>
</reference>
<gene>
    <name evidence="3" type="ORF">GSPATT00012479001</name>
</gene>
<sequence length="847" mass="100080">MSDIYPRSLNISLEDFNISLTLLNKQQQEELVKNWIQKVKDPEAFKQLIPFFFNIIKRGEPSSEFLTIINEQIIKEEELRTKYGCFNQKSIFQIFYNNADEELKVMLLKLISKQYPIPLLYRTSYDTKDGEYDKLTFNFNTFYVFEENYSIINLSLANQHKSIGKTELINKIFYKQYKFEISDNNYLNKQTIDIMYDFEFNGSRNLSVADAHGFIPYEILDDILPLFRMWIIQLDTEREIKETIQNLQKLKSFKNKQNVICFLIRNSIRDLDEKETAELQYLNIQFKQIIDLSDNDLNNQMKQAEIAQASQFLFDLINKNKSFTLKQEQYMNQIFNMVSCVQDQKIQIQQAQDLFQDIGKELQIQMEHVDGFYNQNAFPLRSIEWQIKKEKDEYQKVQKSHQHKQIEEKLDQISLKIKQLQSSISLQKPTQILIYFYQTTIYYIYILLIQFRKFNEKSTQELYRENQNLKEEFLKLRREQRNLQFQTKNGNNNYSYEQINQKQKQIDEQIAQFKQNCDIISKRKVGIELFWREVISQREQCQQSHIDFDPSKVVKEMISKAEPFEFLNGDSLKIDLPFLRKLISNFKEQGQERILILSVLGPQSVGKSTLLNKMFGCHFWTSLNGCTKGIQFQLLKVHNKAQFNNLFDYIIILDTEGLQSPNQEDSEFDIKIALFVSSISDIILVNVKGDITIGFRQLVEMFIYNLGQMKSFTSKKSITWCFNQNNHVNDRDPFLAQLQSIATNLNNELSNQIQENEQIDYNEILGITEDNVKILGFASNEKLWKKNDSEGVYADWRQLILNGTFSSEAYEQGIRIIQAYVNQIGINQLKNLNQFIQDCETSCSILT</sequence>
<evidence type="ECO:0000313" key="4">
    <source>
        <dbReference type="Proteomes" id="UP000000600"/>
    </source>
</evidence>
<feature type="domain" description="VLIG-type G" evidence="2">
    <location>
        <begin position="591"/>
        <end position="840"/>
    </location>
</feature>
<dbReference type="InterPro" id="IPR027417">
    <property type="entry name" value="P-loop_NTPase"/>
</dbReference>
<proteinExistence type="predicted"/>